<comment type="caution">
    <text evidence="4">The sequence shown here is derived from an EMBL/GenBank/DDBJ whole genome shotgun (WGS) entry which is preliminary data.</text>
</comment>
<sequence length="224" mass="24226">MSRTTTPMSEALESYMRTVGVREPTVLAELREETAGMAGAGMQTSPEQGQLLHLLVKLTAARRVLEVGTFTGYSSLWMALALPDDGGTVTCCDVSAEYTAVARRYWDRAGVSARMDLRLAPALDTLAALEAERAADGAPSYDLAFIDADKENYADYYESALTLLRPGGLVAVDNVLWHGDVVDDAKDDADTRAIRAFNSLVADDDRVDHVLVPIGDGLTLARKR</sequence>
<dbReference type="Gene3D" id="3.40.50.150">
    <property type="entry name" value="Vaccinia Virus protein VP39"/>
    <property type="match status" value="1"/>
</dbReference>
<dbReference type="STRING" id="1238182.C882_0847"/>
<dbReference type="GO" id="GO:0032259">
    <property type="term" value="P:methylation"/>
    <property type="evidence" value="ECO:0007669"/>
    <property type="project" value="UniProtKB-KW"/>
</dbReference>
<dbReference type="InterPro" id="IPR050362">
    <property type="entry name" value="Cation-dep_OMT"/>
</dbReference>
<evidence type="ECO:0000256" key="2">
    <source>
        <dbReference type="ARBA" id="ARBA00022679"/>
    </source>
</evidence>
<dbReference type="OrthoDB" id="9799672at2"/>
<gene>
    <name evidence="4" type="ORF">C882_0847</name>
</gene>
<dbReference type="PROSITE" id="PS51682">
    <property type="entry name" value="SAM_OMT_I"/>
    <property type="match status" value="1"/>
</dbReference>
<evidence type="ECO:0000256" key="3">
    <source>
        <dbReference type="ARBA" id="ARBA00022691"/>
    </source>
</evidence>
<dbReference type="eggNOG" id="COG4122">
    <property type="taxonomic scope" value="Bacteria"/>
</dbReference>
<dbReference type="GO" id="GO:0008171">
    <property type="term" value="F:O-methyltransferase activity"/>
    <property type="evidence" value="ECO:0007669"/>
    <property type="project" value="InterPro"/>
</dbReference>
<proteinExistence type="predicted"/>
<reference evidence="4 5" key="1">
    <citation type="journal article" date="2013" name="Genome Announc.">
        <title>Draft Genome Sequence of an Alphaproteobacterium, Caenispirillum salinarum AK4(T), Isolated from a Solar Saltern.</title>
        <authorList>
            <person name="Khatri I."/>
            <person name="Singh A."/>
            <person name="Korpole S."/>
            <person name="Pinnaka A.K."/>
            <person name="Subramanian S."/>
        </authorList>
    </citation>
    <scope>NUCLEOTIDE SEQUENCE [LARGE SCALE GENOMIC DNA]</scope>
    <source>
        <strain evidence="4 5">AK4</strain>
    </source>
</reference>
<dbReference type="EMBL" id="ANHY01000015">
    <property type="protein sequence ID" value="EKV28635.1"/>
    <property type="molecule type" value="Genomic_DNA"/>
</dbReference>
<dbReference type="SUPFAM" id="SSF53335">
    <property type="entry name" value="S-adenosyl-L-methionine-dependent methyltransferases"/>
    <property type="match status" value="1"/>
</dbReference>
<dbReference type="InterPro" id="IPR029063">
    <property type="entry name" value="SAM-dependent_MTases_sf"/>
</dbReference>
<dbReference type="AlphaFoldDB" id="K9GRT0"/>
<keyword evidence="5" id="KW-1185">Reference proteome</keyword>
<dbReference type="InterPro" id="IPR002935">
    <property type="entry name" value="SAM_O-MeTrfase"/>
</dbReference>
<evidence type="ECO:0000313" key="5">
    <source>
        <dbReference type="Proteomes" id="UP000009881"/>
    </source>
</evidence>
<protein>
    <submittedName>
        <fullName evidence="4">O-methyltransferase, family 3</fullName>
    </submittedName>
</protein>
<dbReference type="PANTHER" id="PTHR10509">
    <property type="entry name" value="O-METHYLTRANSFERASE-RELATED"/>
    <property type="match status" value="1"/>
</dbReference>
<name>K9GRT0_9PROT</name>
<dbReference type="GO" id="GO:0008757">
    <property type="term" value="F:S-adenosylmethionine-dependent methyltransferase activity"/>
    <property type="evidence" value="ECO:0007669"/>
    <property type="project" value="TreeGrafter"/>
</dbReference>
<evidence type="ECO:0000256" key="1">
    <source>
        <dbReference type="ARBA" id="ARBA00022603"/>
    </source>
</evidence>
<keyword evidence="1 4" id="KW-0489">Methyltransferase</keyword>
<dbReference type="RefSeq" id="WP_009541503.1">
    <property type="nucleotide sequence ID" value="NZ_ANHY01000015.1"/>
</dbReference>
<keyword evidence="2 4" id="KW-0808">Transferase</keyword>
<organism evidence="4 5">
    <name type="scientific">Caenispirillum salinarum AK4</name>
    <dbReference type="NCBI Taxonomy" id="1238182"/>
    <lineage>
        <taxon>Bacteria</taxon>
        <taxon>Pseudomonadati</taxon>
        <taxon>Pseudomonadota</taxon>
        <taxon>Alphaproteobacteria</taxon>
        <taxon>Rhodospirillales</taxon>
        <taxon>Novispirillaceae</taxon>
        <taxon>Caenispirillum</taxon>
    </lineage>
</organism>
<dbReference type="Pfam" id="PF01596">
    <property type="entry name" value="Methyltransf_3"/>
    <property type="match status" value="1"/>
</dbReference>
<accession>K9GRT0</accession>
<evidence type="ECO:0000313" key="4">
    <source>
        <dbReference type="EMBL" id="EKV28635.1"/>
    </source>
</evidence>
<dbReference type="CDD" id="cd02440">
    <property type="entry name" value="AdoMet_MTases"/>
    <property type="match status" value="1"/>
</dbReference>
<keyword evidence="3" id="KW-0949">S-adenosyl-L-methionine</keyword>
<dbReference type="PANTHER" id="PTHR10509:SF14">
    <property type="entry name" value="CAFFEOYL-COA O-METHYLTRANSFERASE 3-RELATED"/>
    <property type="match status" value="1"/>
</dbReference>
<dbReference type="Proteomes" id="UP000009881">
    <property type="component" value="Unassembled WGS sequence"/>
</dbReference>